<organism evidence="1 2">
    <name type="scientific">Desulforhopalus singaporensis</name>
    <dbReference type="NCBI Taxonomy" id="91360"/>
    <lineage>
        <taxon>Bacteria</taxon>
        <taxon>Pseudomonadati</taxon>
        <taxon>Thermodesulfobacteriota</taxon>
        <taxon>Desulfobulbia</taxon>
        <taxon>Desulfobulbales</taxon>
        <taxon>Desulfocapsaceae</taxon>
        <taxon>Desulforhopalus</taxon>
    </lineage>
</organism>
<evidence type="ECO:0000313" key="1">
    <source>
        <dbReference type="EMBL" id="SDP61621.1"/>
    </source>
</evidence>
<dbReference type="PANTHER" id="PTHR30217">
    <property type="entry name" value="PEPTIDASE U32 FAMILY"/>
    <property type="match status" value="1"/>
</dbReference>
<dbReference type="EMBL" id="FNJI01000029">
    <property type="protein sequence ID" value="SDP61621.1"/>
    <property type="molecule type" value="Genomic_DNA"/>
</dbReference>
<accession>A0A1H0U640</accession>
<dbReference type="InterPro" id="IPR001539">
    <property type="entry name" value="Peptidase_U32"/>
</dbReference>
<dbReference type="STRING" id="91360.SAMN05660330_03398"/>
<dbReference type="AlphaFoldDB" id="A0A1H0U640"/>
<dbReference type="OrthoDB" id="9807498at2"/>
<dbReference type="Pfam" id="PF01136">
    <property type="entry name" value="Peptidase_U32"/>
    <property type="match status" value="1"/>
</dbReference>
<protein>
    <submittedName>
        <fullName evidence="1">Putative protease</fullName>
    </submittedName>
</protein>
<keyword evidence="1" id="KW-0645">Protease</keyword>
<dbReference type="GO" id="GO:0008233">
    <property type="term" value="F:peptidase activity"/>
    <property type="evidence" value="ECO:0007669"/>
    <property type="project" value="UniProtKB-KW"/>
</dbReference>
<proteinExistence type="predicted"/>
<gene>
    <name evidence="1" type="ORF">SAMN05660330_03398</name>
</gene>
<dbReference type="GO" id="GO:0006508">
    <property type="term" value="P:proteolysis"/>
    <property type="evidence" value="ECO:0007669"/>
    <property type="project" value="UniProtKB-KW"/>
</dbReference>
<reference evidence="1 2" key="1">
    <citation type="submission" date="2016-10" db="EMBL/GenBank/DDBJ databases">
        <authorList>
            <person name="de Groot N.N."/>
        </authorList>
    </citation>
    <scope>NUCLEOTIDE SEQUENCE [LARGE SCALE GENOMIC DNA]</scope>
    <source>
        <strain evidence="1 2">DSM 12130</strain>
    </source>
</reference>
<sequence length="729" mass="80767">MVDIELLAPVGSLENFRVALDSGADAVYVGAPGFNARNLARDLGMEEIGAMIAKCRSLGKKLYLAANSLILERELEQVVATLAMIDELQPDALIVQDLGLIRLVKNHFPRLRLHGSTLMTAHNSDSVRFLGDMGCDRVVLARELTLKEIETIRARVQGVELEVFIHGAMCFSFSGLCLFSSYLGGKSSVRGRCVQPCRRGYGVAGASRRSREKKGTPSSRYLFSMNDLCSVKAIEQLRALGISSLKIEGRLRSAHYVKNIVSAYRTMLDSNVDNREEEYAKAEKLIARAMGRKTSAGYFFSPQPPDAITPYHSGNTGIHLGRFNNVKKFGERYTCRFILKDELEQGDRLRLHQEPSGERTAFRLKTLFVGGNQEKKAFAGSRVSIELPDGFRPLPQGHVDVYKTDGAASVRTSDWELDGKSIVDVLRKTEKERYKKIDQVTTEVCITGETEPGGGSVGPGGWRKGGRKKPGVEIWFKVDSINAIMKKLPFVPNRYLLVFEKQLLSQVGAIKSSLGKRSRLVSWVLPPVIMENDLGRVKKQIAVLIRSGFRSFQLANISQVGLFGGEKVHLFGDYTCNIMNSQAAVFCGELGVESMVASIELDRSALGELVGAGARLTRNCSYGVYGYGAPPLFTARLGADHFSYGQQILSPKKEKYFISKKEGFTQTFPDKPFSLLPYLEELRAAGISYVVVDCCGRMSPKDLDEVHERLINSGRYSKLPTFNYLGRLE</sequence>
<dbReference type="Proteomes" id="UP000199073">
    <property type="component" value="Unassembled WGS sequence"/>
</dbReference>
<name>A0A1H0U640_9BACT</name>
<dbReference type="RefSeq" id="WP_092224988.1">
    <property type="nucleotide sequence ID" value="NZ_FNJI01000029.1"/>
</dbReference>
<dbReference type="PANTHER" id="PTHR30217:SF10">
    <property type="entry name" value="23S RRNA 5-HYDROXYCYTIDINE C2501 SYNTHASE"/>
    <property type="match status" value="1"/>
</dbReference>
<keyword evidence="1" id="KW-0378">Hydrolase</keyword>
<evidence type="ECO:0000313" key="2">
    <source>
        <dbReference type="Proteomes" id="UP000199073"/>
    </source>
</evidence>
<keyword evidence="2" id="KW-1185">Reference proteome</keyword>
<dbReference type="InterPro" id="IPR051454">
    <property type="entry name" value="RNA/ubiquinone_mod_enzymes"/>
</dbReference>